<evidence type="ECO:0000313" key="7">
    <source>
        <dbReference type="Proteomes" id="UP000190625"/>
    </source>
</evidence>
<dbReference type="Proteomes" id="UP000190625">
    <property type="component" value="Unassembled WGS sequence"/>
</dbReference>
<evidence type="ECO:0000256" key="2">
    <source>
        <dbReference type="ARBA" id="ARBA00037999"/>
    </source>
</evidence>
<dbReference type="OrthoDB" id="9810913at2"/>
<dbReference type="InterPro" id="IPR015421">
    <property type="entry name" value="PyrdxlP-dep_Trfase_major"/>
</dbReference>
<dbReference type="GO" id="GO:0030170">
    <property type="term" value="F:pyridoxal phosphate binding"/>
    <property type="evidence" value="ECO:0007669"/>
    <property type="project" value="UniProtKB-ARBA"/>
</dbReference>
<dbReference type="Gene3D" id="3.40.640.10">
    <property type="entry name" value="Type I PLP-dependent aspartate aminotransferase-like (Major domain)"/>
    <property type="match status" value="1"/>
</dbReference>
<dbReference type="SUPFAM" id="SSF53383">
    <property type="entry name" value="PLP-dependent transferases"/>
    <property type="match status" value="1"/>
</dbReference>
<proteinExistence type="inferred from homology"/>
<keyword evidence="7" id="KW-1185">Reference proteome</keyword>
<dbReference type="CDD" id="cd00616">
    <property type="entry name" value="AHBA_syn"/>
    <property type="match status" value="1"/>
</dbReference>
<dbReference type="STRING" id="142842.SAMN02745118_02781"/>
<dbReference type="PANTHER" id="PTHR30244:SF39">
    <property type="entry name" value="BLR3650 PROTEIN"/>
    <property type="match status" value="1"/>
</dbReference>
<dbReference type="EMBL" id="FUWM01000038">
    <property type="protein sequence ID" value="SKA09468.1"/>
    <property type="molecule type" value="Genomic_DNA"/>
</dbReference>
<dbReference type="FunFam" id="3.40.640.10:FF:000089">
    <property type="entry name" value="Aminotransferase, DegT/DnrJ/EryC1/StrS family"/>
    <property type="match status" value="1"/>
</dbReference>
<dbReference type="GO" id="GO:0008483">
    <property type="term" value="F:transaminase activity"/>
    <property type="evidence" value="ECO:0007669"/>
    <property type="project" value="TreeGrafter"/>
</dbReference>
<evidence type="ECO:0000256" key="4">
    <source>
        <dbReference type="PIRSR" id="PIRSR000390-2"/>
    </source>
</evidence>
<evidence type="ECO:0000256" key="5">
    <source>
        <dbReference type="RuleBase" id="RU004508"/>
    </source>
</evidence>
<name>A0A1T4R1J6_9FIRM</name>
<dbReference type="InterPro" id="IPR000653">
    <property type="entry name" value="DegT/StrS_aminotransferase"/>
</dbReference>
<evidence type="ECO:0000256" key="3">
    <source>
        <dbReference type="PIRSR" id="PIRSR000390-1"/>
    </source>
</evidence>
<keyword evidence="1 4" id="KW-0663">Pyridoxal phosphate</keyword>
<comment type="similarity">
    <text evidence="2 5">Belongs to the DegT/DnrJ/EryC1 family.</text>
</comment>
<dbReference type="PIRSF" id="PIRSF000390">
    <property type="entry name" value="PLP_StrS"/>
    <property type="match status" value="1"/>
</dbReference>
<dbReference type="Pfam" id="PF01041">
    <property type="entry name" value="DegT_DnrJ_EryC1"/>
    <property type="match status" value="1"/>
</dbReference>
<dbReference type="AlphaFoldDB" id="A0A1T4R1J6"/>
<protein>
    <submittedName>
        <fullName evidence="6">Perosamine synthetase</fullName>
    </submittedName>
</protein>
<dbReference type="Gene3D" id="3.90.1150.10">
    <property type="entry name" value="Aspartate Aminotransferase, domain 1"/>
    <property type="match status" value="1"/>
</dbReference>
<evidence type="ECO:0000256" key="1">
    <source>
        <dbReference type="ARBA" id="ARBA00022898"/>
    </source>
</evidence>
<organism evidence="6 7">
    <name type="scientific">Selenihalanaerobacter shriftii</name>
    <dbReference type="NCBI Taxonomy" id="142842"/>
    <lineage>
        <taxon>Bacteria</taxon>
        <taxon>Bacillati</taxon>
        <taxon>Bacillota</taxon>
        <taxon>Clostridia</taxon>
        <taxon>Halanaerobiales</taxon>
        <taxon>Halobacteroidaceae</taxon>
        <taxon>Selenihalanaerobacter</taxon>
    </lineage>
</organism>
<accession>A0A1T4R1J6</accession>
<evidence type="ECO:0000313" key="6">
    <source>
        <dbReference type="EMBL" id="SKA09468.1"/>
    </source>
</evidence>
<feature type="active site" description="Proton acceptor" evidence="3">
    <location>
        <position position="181"/>
    </location>
</feature>
<dbReference type="PANTHER" id="PTHR30244">
    <property type="entry name" value="TRANSAMINASE"/>
    <property type="match status" value="1"/>
</dbReference>
<dbReference type="InterPro" id="IPR015424">
    <property type="entry name" value="PyrdxlP-dep_Trfase"/>
</dbReference>
<feature type="modified residue" description="N6-(pyridoxal phosphate)lysine" evidence="4">
    <location>
        <position position="181"/>
    </location>
</feature>
<reference evidence="7" key="1">
    <citation type="submission" date="2017-02" db="EMBL/GenBank/DDBJ databases">
        <authorList>
            <person name="Varghese N."/>
            <person name="Submissions S."/>
        </authorList>
    </citation>
    <scope>NUCLEOTIDE SEQUENCE [LARGE SCALE GENOMIC DNA]</scope>
    <source>
        <strain evidence="7">ATCC BAA-73</strain>
    </source>
</reference>
<dbReference type="RefSeq" id="WP_078811157.1">
    <property type="nucleotide sequence ID" value="NZ_FUWM01000038.1"/>
</dbReference>
<sequence>MTIGLSGPDIGQREKELVNEVLDSGWLSLGPKLNEFEEKFAEYIGTKYAVAVNSGTSGLHLLIRSMGIGKGDEVITTPFSFISSSNCILFEEAKPVFVDIDQETLCIDPDKIEAAITDKTKAILPVDVFGQPANMNEIMEIADKYGLKVIEDSCEAIGAEHNGQKVGTFADASVFAFYPNKQMTTGEGGIIVTDDEEIAKLCKSTRNQGRGESDLWLDHVRLGYNYRLDEMSCAVGIAQLERIEEILAKRAEVAAEYNRLLADAEEVKTLSIVEETTKMSWFVYVIQLVDGIDRNSVMEHLRNNDIQCKPYFTPIHLQPFYIEEFGYQRGDFPITEQVTDSTIALPFYNKLTKQEVQQVVETLKERITKDKK</sequence>
<dbReference type="GO" id="GO:0000271">
    <property type="term" value="P:polysaccharide biosynthetic process"/>
    <property type="evidence" value="ECO:0007669"/>
    <property type="project" value="TreeGrafter"/>
</dbReference>
<gene>
    <name evidence="6" type="ORF">SAMN02745118_02781</name>
</gene>
<dbReference type="InterPro" id="IPR015422">
    <property type="entry name" value="PyrdxlP-dep_Trfase_small"/>
</dbReference>